<dbReference type="InterPro" id="IPR006597">
    <property type="entry name" value="Sel1-like"/>
</dbReference>
<gene>
    <name evidence="3" type="primary">HRD3</name>
    <name evidence="3" type="ORF">C6P40_002840</name>
</gene>
<evidence type="ECO:0000256" key="2">
    <source>
        <dbReference type="SAM" id="SignalP"/>
    </source>
</evidence>
<keyword evidence="2" id="KW-0732">Signal</keyword>
<dbReference type="EMBL" id="PUHW01000031">
    <property type="protein sequence ID" value="KAG0690465.1"/>
    <property type="molecule type" value="Genomic_DNA"/>
</dbReference>
<name>A0A9P6WNM3_9ASCO</name>
<organism evidence="3 4">
    <name type="scientific">Pichia californica</name>
    <dbReference type="NCBI Taxonomy" id="460514"/>
    <lineage>
        <taxon>Eukaryota</taxon>
        <taxon>Fungi</taxon>
        <taxon>Dikarya</taxon>
        <taxon>Ascomycota</taxon>
        <taxon>Saccharomycotina</taxon>
        <taxon>Pichiomycetes</taxon>
        <taxon>Pichiales</taxon>
        <taxon>Pichiaceae</taxon>
        <taxon>Pichia</taxon>
    </lineage>
</organism>
<dbReference type="Proteomes" id="UP000697127">
    <property type="component" value="Unassembled WGS sequence"/>
</dbReference>
<dbReference type="InterPro" id="IPR011990">
    <property type="entry name" value="TPR-like_helical_dom_sf"/>
</dbReference>
<dbReference type="SUPFAM" id="SSF81901">
    <property type="entry name" value="HCP-like"/>
    <property type="match status" value="3"/>
</dbReference>
<protein>
    <submittedName>
        <fullName evidence="3">ERAD-associated protein</fullName>
    </submittedName>
</protein>
<comment type="caution">
    <text evidence="3">The sequence shown here is derived from an EMBL/GenBank/DDBJ whole genome shotgun (WGS) entry which is preliminary data.</text>
</comment>
<dbReference type="PANTHER" id="PTHR11102">
    <property type="entry name" value="SEL-1-LIKE PROTEIN"/>
    <property type="match status" value="1"/>
</dbReference>
<dbReference type="Pfam" id="PF08238">
    <property type="entry name" value="Sel1"/>
    <property type="match status" value="7"/>
</dbReference>
<feature type="signal peptide" evidence="2">
    <location>
        <begin position="1"/>
        <end position="17"/>
    </location>
</feature>
<dbReference type="InterPro" id="IPR050767">
    <property type="entry name" value="Sel1_AlgK"/>
</dbReference>
<dbReference type="SMART" id="SM00671">
    <property type="entry name" value="SEL1"/>
    <property type="match status" value="5"/>
</dbReference>
<proteinExistence type="inferred from homology"/>
<reference evidence="3" key="1">
    <citation type="submission" date="2020-11" db="EMBL/GenBank/DDBJ databases">
        <title>Kefir isolates.</title>
        <authorList>
            <person name="Marcisauskas S."/>
            <person name="Kim Y."/>
            <person name="Blasche S."/>
        </authorList>
    </citation>
    <scope>NUCLEOTIDE SEQUENCE</scope>
    <source>
        <strain evidence="3">Olga-1</strain>
    </source>
</reference>
<sequence>MRGVLQLLIIFVSFTFAEIEIPVDTPFTTNAFEALEILKKNNKINHKYEYQILEGMPTGDTFFHEYFEYTNILNETRFNKNLTSTEHGFLVDINNDTLFYFNNEDIETYGKTEFDIPLGKLEQFEEEYSFTDACNPWNEAQIYAYASLEELANNNDQDALRILADIHTFGFFNIFVDILRARDYYEKIIKISEDPKISAHAHFMLGIFYSTGLFGKFQRDEAKGLIHYTFSSDLGSIQAQMALAHKYMFGISVTQNYQLAVYYFSLVFQKTEKYIATLQTEVNKNKTDTKESILLFEPNFDKFSIRWSDSVGGLYGDKTSESSDSIRYFETFTEYENIKKYKSGTLDDSDDYPVGGDDTVDAFSLFYFATQKNYHGDYLHARDFNSSFKYAQICVQNGFLEPEIKEFISSIENIDETLKTGGMGNIKFELSIHDDPSPLAIFVGRCSQYLGHMYLRGQGTQVDYEKALYYLNMGKSLSLTNLFKNDIGLINYYGLGVPENHERAKQIFQDGIKLASSRYYKASVLIDQVEEKLNPASSTYVDNTIYSLLSSSASYNMMARRKLLELYENNKLDMNQDTMIAYYNSYLKLFENMYFDFKIPFFAFINAKTDDVKSNNMWIALIGMAIESELGYETAQSSLGSILYPTVGKFSSKKFRNSKDNYSNVYTPKRFQEAVSYFELSARHSNRDSINFLGDMYYNGLYNIPNVDDPIWSKQWWSYALPVSAEENLLTSLIKSIFNSLLKVTLPLKFKIYNLLNWNNKIQLESAICLIPRDLSKSISYYQDSASMWSPIGSFNVGWAYEYGIGVTQDLHLAKRYYDNVLASSDAGYISVKVAVFRVRLKALLWKFLGFNGRGVEELRREHRSWKQRLTMIFGWLKHGE</sequence>
<feature type="chain" id="PRO_5040171570" evidence="2">
    <location>
        <begin position="18"/>
        <end position="881"/>
    </location>
</feature>
<dbReference type="PANTHER" id="PTHR11102:SF160">
    <property type="entry name" value="ERAD-ASSOCIATED E3 UBIQUITIN-PROTEIN LIGASE COMPONENT HRD3"/>
    <property type="match status" value="1"/>
</dbReference>
<dbReference type="OrthoDB" id="27934at2759"/>
<evidence type="ECO:0000313" key="4">
    <source>
        <dbReference type="Proteomes" id="UP000697127"/>
    </source>
</evidence>
<comment type="similarity">
    <text evidence="1">Belongs to the sel-1 family.</text>
</comment>
<keyword evidence="4" id="KW-1185">Reference proteome</keyword>
<dbReference type="Gene3D" id="1.25.40.10">
    <property type="entry name" value="Tetratricopeptide repeat domain"/>
    <property type="match status" value="3"/>
</dbReference>
<dbReference type="AlphaFoldDB" id="A0A9P6WNM3"/>
<evidence type="ECO:0000256" key="1">
    <source>
        <dbReference type="ARBA" id="ARBA00038101"/>
    </source>
</evidence>
<accession>A0A9P6WNM3</accession>
<evidence type="ECO:0000313" key="3">
    <source>
        <dbReference type="EMBL" id="KAG0690465.1"/>
    </source>
</evidence>